<evidence type="ECO:0000313" key="2">
    <source>
        <dbReference type="EMBL" id="CAD7651943.1"/>
    </source>
</evidence>
<feature type="region of interest" description="Disordered" evidence="1">
    <location>
        <begin position="224"/>
        <end position="251"/>
    </location>
</feature>
<evidence type="ECO:0000313" key="3">
    <source>
        <dbReference type="Proteomes" id="UP000728032"/>
    </source>
</evidence>
<evidence type="ECO:0000256" key="1">
    <source>
        <dbReference type="SAM" id="MobiDB-lite"/>
    </source>
</evidence>
<reference evidence="2" key="1">
    <citation type="submission" date="2020-11" db="EMBL/GenBank/DDBJ databases">
        <authorList>
            <person name="Tran Van P."/>
        </authorList>
    </citation>
    <scope>NUCLEOTIDE SEQUENCE</scope>
</reference>
<sequence>MKANKPEEVAIIALSNNGNMAIVAKTASLWPHLSAAPSPFSERVNGTLQKFRSFFGKFLLTNFGTFNSSVIPLDLKRYYSQSVDYIKNRKVNIKELYQGTIALASKYLAKLKAKSGAKNGTHLAAVALPGHDQGIPAQNNPAIQHINNDIQQHPEQEVDTGAQPNQQPIEQPQSRSASKIPKQGNNPAQTHPGAAGELEFYSNLIIPSNPGVANKHRNKYVLQQPDNEPGAQQPRPWGAGLGARLNKPDLGQPQPQVGIDVEHNEGVPTQGNSGIDQPNPGGDQNNPVIVGNAGNDGIAGLVGSAGLDGSAGTAPIQALGVPNQGIVAGEGDVATNPGHPTSPVVGYPYKTNNAPIRAGASPSSSKTSKITKTTKASKATKTTTTPTTTTTEEVDLNLQAILAQGDDTTTTEEVDENLKAILEGSGKQGNETTVQTTNTEASDEDNKLKDAAPDAPPPSPPPPVVVAKAQVVQLKPVAKPSGLAAPVAPGAPSKPGAPRAPGAVVKAGGVQVAPVKAAPGAALVAAPGTTGVANRPMTNAEKFKQAQKVYNILSLGALKFLNMTAKVGQILINGTWHYTKVLGNETMRHWNKRDQYAAQIKNSTGKFVNGTTKFAKVLVNGTKMVYEQNSKTLKQLQNETTQIYNNRSAIVGELTNSTLDAINKFSNESEEYQKNRHKMKQGKPGTRVIASTGGDQTPAQPTSDPGAAPAASDPATAADPGATPTPEATTAVDGAAGATEATSALDVPLKADSEGETSTEGDTTTSTGAPDVTLKADSGGEDSSDTTTTTGAPDVPLKSSGDVTEEQSEQ</sequence>
<feature type="region of interest" description="Disordered" evidence="1">
    <location>
        <begin position="155"/>
        <end position="194"/>
    </location>
</feature>
<feature type="compositionally biased region" description="Polar residues" evidence="1">
    <location>
        <begin position="162"/>
        <end position="189"/>
    </location>
</feature>
<feature type="region of interest" description="Disordered" evidence="1">
    <location>
        <begin position="355"/>
        <end position="391"/>
    </location>
</feature>
<name>A0A7R9M402_9ACAR</name>
<keyword evidence="3" id="KW-1185">Reference proteome</keyword>
<feature type="region of interest" description="Disordered" evidence="1">
    <location>
        <begin position="670"/>
        <end position="810"/>
    </location>
</feature>
<dbReference type="EMBL" id="OC919825">
    <property type="protein sequence ID" value="CAD7651943.1"/>
    <property type="molecule type" value="Genomic_DNA"/>
</dbReference>
<feature type="compositionally biased region" description="Low complexity" evidence="1">
    <location>
        <begin position="701"/>
        <end position="742"/>
    </location>
</feature>
<dbReference type="EMBL" id="CAJPVJ010005000">
    <property type="protein sequence ID" value="CAG2169127.1"/>
    <property type="molecule type" value="Genomic_DNA"/>
</dbReference>
<feature type="non-terminal residue" evidence="2">
    <location>
        <position position="1"/>
    </location>
</feature>
<accession>A0A7R9M402</accession>
<dbReference type="Proteomes" id="UP000728032">
    <property type="component" value="Unassembled WGS sequence"/>
</dbReference>
<feature type="compositionally biased region" description="Low complexity" evidence="1">
    <location>
        <begin position="361"/>
        <end position="391"/>
    </location>
</feature>
<gene>
    <name evidence="2" type="ORF">ONB1V03_LOCUS8611</name>
</gene>
<dbReference type="PANTHER" id="PTHR48125:SF10">
    <property type="entry name" value="OS12G0136300 PROTEIN"/>
    <property type="match status" value="1"/>
</dbReference>
<feature type="region of interest" description="Disordered" evidence="1">
    <location>
        <begin position="422"/>
        <end position="462"/>
    </location>
</feature>
<dbReference type="AlphaFoldDB" id="A0A7R9M402"/>
<organism evidence="2">
    <name type="scientific">Oppiella nova</name>
    <dbReference type="NCBI Taxonomy" id="334625"/>
    <lineage>
        <taxon>Eukaryota</taxon>
        <taxon>Metazoa</taxon>
        <taxon>Ecdysozoa</taxon>
        <taxon>Arthropoda</taxon>
        <taxon>Chelicerata</taxon>
        <taxon>Arachnida</taxon>
        <taxon>Acari</taxon>
        <taxon>Acariformes</taxon>
        <taxon>Sarcoptiformes</taxon>
        <taxon>Oribatida</taxon>
        <taxon>Brachypylina</taxon>
        <taxon>Oppioidea</taxon>
        <taxon>Oppiidae</taxon>
        <taxon>Oppiella</taxon>
    </lineage>
</organism>
<feature type="compositionally biased region" description="Polar residues" evidence="1">
    <location>
        <begin position="428"/>
        <end position="440"/>
    </location>
</feature>
<proteinExistence type="predicted"/>
<feature type="compositionally biased region" description="Polar residues" evidence="1">
    <location>
        <begin position="267"/>
        <end position="286"/>
    </location>
</feature>
<feature type="region of interest" description="Disordered" evidence="1">
    <location>
        <begin position="264"/>
        <end position="286"/>
    </location>
</feature>
<protein>
    <submittedName>
        <fullName evidence="2">Uncharacterized protein</fullName>
    </submittedName>
</protein>
<dbReference type="PANTHER" id="PTHR48125">
    <property type="entry name" value="LP07818P1"/>
    <property type="match status" value="1"/>
</dbReference>